<comment type="subcellular location">
    <subcellularLocation>
        <location evidence="1">Membrane</location>
        <topology evidence="1">Multi-pass membrane protein</topology>
    </subcellularLocation>
</comment>
<dbReference type="PANTHER" id="PTHR23501:SF59">
    <property type="entry name" value="MAJOR FACILITATOR SUPERFAMILY (MFS) PROFILE DOMAIN-CONTAINING PROTEIN-RELATED"/>
    <property type="match status" value="1"/>
</dbReference>
<dbReference type="SUPFAM" id="SSF103473">
    <property type="entry name" value="MFS general substrate transporter"/>
    <property type="match status" value="1"/>
</dbReference>
<feature type="transmembrane region" description="Helical" evidence="5">
    <location>
        <begin position="20"/>
        <end position="37"/>
    </location>
</feature>
<dbReference type="Gene3D" id="1.20.1720.10">
    <property type="entry name" value="Multidrug resistance protein D"/>
    <property type="match status" value="1"/>
</dbReference>
<evidence type="ECO:0000259" key="6">
    <source>
        <dbReference type="PROSITE" id="PS50850"/>
    </source>
</evidence>
<sequence>MLSVALPVISAELGGSSAEAFWAGTLYLLACTVLMLFWGTLSDAFGRRLIILVVLLVFALRTIICGVATDWTTMLAGRTVQGTGGGGILVLTTMLITDLAPLRERGRFYALVGCIWAVESASGPIIGGGLAKKDTWRWIFWINLPIIAISFAGIVIFLRLSRKSRNLKEKLRLFDYPGSLVFIVATIVFLMPVTWGGTQYPWFGWQTLVPLILGLVGLVIFAIYELKLRSPRLPQARLVSKSVFANRSVCIGYGSSAVHGMILYSFVYYMPEFFQAIKLYNPIIPESRPCPKLSP</sequence>
<dbReference type="Proteomes" id="UP001251528">
    <property type="component" value="Unassembled WGS sequence"/>
</dbReference>
<evidence type="ECO:0000256" key="1">
    <source>
        <dbReference type="ARBA" id="ARBA00004141"/>
    </source>
</evidence>
<keyword evidence="8" id="KW-1185">Reference proteome</keyword>
<feature type="transmembrane region" description="Helical" evidence="5">
    <location>
        <begin position="75"/>
        <end position="96"/>
    </location>
</feature>
<keyword evidence="4 5" id="KW-0472">Membrane</keyword>
<keyword evidence="3 5" id="KW-1133">Transmembrane helix</keyword>
<keyword evidence="2 5" id="KW-0812">Transmembrane</keyword>
<evidence type="ECO:0000256" key="3">
    <source>
        <dbReference type="ARBA" id="ARBA00022989"/>
    </source>
</evidence>
<feature type="transmembrane region" description="Helical" evidence="5">
    <location>
        <begin position="138"/>
        <end position="161"/>
    </location>
</feature>
<feature type="transmembrane region" description="Helical" evidence="5">
    <location>
        <begin position="108"/>
        <end position="126"/>
    </location>
</feature>
<dbReference type="GO" id="GO:0022857">
    <property type="term" value="F:transmembrane transporter activity"/>
    <property type="evidence" value="ECO:0007669"/>
    <property type="project" value="InterPro"/>
</dbReference>
<dbReference type="EMBL" id="JASWJB010000002">
    <property type="protein sequence ID" value="KAK2616901.1"/>
    <property type="molecule type" value="Genomic_DNA"/>
</dbReference>
<dbReference type="InterPro" id="IPR036259">
    <property type="entry name" value="MFS_trans_sf"/>
</dbReference>
<name>A0AAJ0D1C1_9HYPO</name>
<dbReference type="Pfam" id="PF07690">
    <property type="entry name" value="MFS_1"/>
    <property type="match status" value="1"/>
</dbReference>
<feature type="transmembrane region" description="Helical" evidence="5">
    <location>
        <begin position="244"/>
        <end position="270"/>
    </location>
</feature>
<feature type="domain" description="Major facilitator superfamily (MFS) profile" evidence="6">
    <location>
        <begin position="1"/>
        <end position="295"/>
    </location>
</feature>
<gene>
    <name evidence="7" type="ORF">QQS21_000279</name>
</gene>
<evidence type="ECO:0000256" key="5">
    <source>
        <dbReference type="SAM" id="Phobius"/>
    </source>
</evidence>
<organism evidence="7 8">
    <name type="scientific">Conoideocrella luteorostrata</name>
    <dbReference type="NCBI Taxonomy" id="1105319"/>
    <lineage>
        <taxon>Eukaryota</taxon>
        <taxon>Fungi</taxon>
        <taxon>Dikarya</taxon>
        <taxon>Ascomycota</taxon>
        <taxon>Pezizomycotina</taxon>
        <taxon>Sordariomycetes</taxon>
        <taxon>Hypocreomycetidae</taxon>
        <taxon>Hypocreales</taxon>
        <taxon>Clavicipitaceae</taxon>
        <taxon>Conoideocrella</taxon>
    </lineage>
</organism>
<evidence type="ECO:0000313" key="7">
    <source>
        <dbReference type="EMBL" id="KAK2616901.1"/>
    </source>
</evidence>
<dbReference type="GO" id="GO:0005886">
    <property type="term" value="C:plasma membrane"/>
    <property type="evidence" value="ECO:0007669"/>
    <property type="project" value="TreeGrafter"/>
</dbReference>
<feature type="transmembrane region" description="Helical" evidence="5">
    <location>
        <begin position="203"/>
        <end position="224"/>
    </location>
</feature>
<evidence type="ECO:0000313" key="8">
    <source>
        <dbReference type="Proteomes" id="UP001251528"/>
    </source>
</evidence>
<protein>
    <recommendedName>
        <fullName evidence="6">Major facilitator superfamily (MFS) profile domain-containing protein</fullName>
    </recommendedName>
</protein>
<reference evidence="7" key="1">
    <citation type="submission" date="2023-06" db="EMBL/GenBank/DDBJ databases">
        <title>Conoideocrella luteorostrata (Hypocreales: Clavicipitaceae), a potential biocontrol fungus for elongate hemlock scale in United States Christmas tree production areas.</title>
        <authorList>
            <person name="Barrett H."/>
            <person name="Lovett B."/>
            <person name="Macias A.M."/>
            <person name="Stajich J.E."/>
            <person name="Kasson M.T."/>
        </authorList>
    </citation>
    <scope>NUCLEOTIDE SEQUENCE</scope>
    <source>
        <strain evidence="7">ARSEF 14590</strain>
    </source>
</reference>
<proteinExistence type="predicted"/>
<dbReference type="AlphaFoldDB" id="A0AAJ0D1C1"/>
<evidence type="ECO:0000256" key="2">
    <source>
        <dbReference type="ARBA" id="ARBA00022692"/>
    </source>
</evidence>
<evidence type="ECO:0000256" key="4">
    <source>
        <dbReference type="ARBA" id="ARBA00023136"/>
    </source>
</evidence>
<comment type="caution">
    <text evidence="7">The sequence shown here is derived from an EMBL/GenBank/DDBJ whole genome shotgun (WGS) entry which is preliminary data.</text>
</comment>
<accession>A0AAJ0D1C1</accession>
<feature type="transmembrane region" description="Helical" evidence="5">
    <location>
        <begin position="173"/>
        <end position="191"/>
    </location>
</feature>
<dbReference type="InterPro" id="IPR020846">
    <property type="entry name" value="MFS_dom"/>
</dbReference>
<feature type="transmembrane region" description="Helical" evidence="5">
    <location>
        <begin position="49"/>
        <end position="69"/>
    </location>
</feature>
<dbReference type="PROSITE" id="PS50850">
    <property type="entry name" value="MFS"/>
    <property type="match status" value="1"/>
</dbReference>
<dbReference type="InterPro" id="IPR011701">
    <property type="entry name" value="MFS"/>
</dbReference>
<dbReference type="PANTHER" id="PTHR23501">
    <property type="entry name" value="MAJOR FACILITATOR SUPERFAMILY"/>
    <property type="match status" value="1"/>
</dbReference>